<evidence type="ECO:0000313" key="7">
    <source>
        <dbReference type="EMBL" id="CEZ19020.1"/>
    </source>
</evidence>
<dbReference type="Pfam" id="PF22740">
    <property type="entry name" value="PapZ_C"/>
    <property type="match status" value="1"/>
</dbReference>
<keyword evidence="1 4" id="KW-0547">Nucleotide-binding</keyword>
<dbReference type="PANTHER" id="PTHR30448:SF0">
    <property type="entry name" value="RNASE ADAPTER PROTEIN RAPZ"/>
    <property type="match status" value="1"/>
</dbReference>
<dbReference type="Proteomes" id="UP000064007">
    <property type="component" value="Chromosome 1"/>
</dbReference>
<evidence type="ECO:0000313" key="8">
    <source>
        <dbReference type="Proteomes" id="UP000064007"/>
    </source>
</evidence>
<dbReference type="GO" id="GO:0005525">
    <property type="term" value="F:GTP binding"/>
    <property type="evidence" value="ECO:0007669"/>
    <property type="project" value="UniProtKB-UniRule"/>
</dbReference>
<name>A0A0D6EU53_9PROT</name>
<feature type="domain" description="RapZ-like N-terminal" evidence="5">
    <location>
        <begin position="1"/>
        <end position="151"/>
    </location>
</feature>
<reference evidence="8" key="1">
    <citation type="submission" date="2014-12" db="EMBL/GenBank/DDBJ databases">
        <authorList>
            <person name="Salcher M.M."/>
        </authorList>
    </citation>
    <scope>NUCLEOTIDE SEQUENCE [LARGE SCALE GENOMIC DNA]</scope>
    <source>
        <strain evidence="8">MMS-10A-171</strain>
    </source>
</reference>
<dbReference type="InterPro" id="IPR027417">
    <property type="entry name" value="P-loop_NTPase"/>
</dbReference>
<dbReference type="OrthoDB" id="9784461at2"/>
<dbReference type="HAMAP" id="MF_00636">
    <property type="entry name" value="RapZ_like"/>
    <property type="match status" value="1"/>
</dbReference>
<feature type="binding site" evidence="4">
    <location>
        <begin position="57"/>
        <end position="60"/>
    </location>
    <ligand>
        <name>GTP</name>
        <dbReference type="ChEBI" id="CHEBI:37565"/>
    </ligand>
</feature>
<feature type="domain" description="RapZ C-terminal" evidence="6">
    <location>
        <begin position="159"/>
        <end position="277"/>
    </location>
</feature>
<evidence type="ECO:0000259" key="5">
    <source>
        <dbReference type="Pfam" id="PF03668"/>
    </source>
</evidence>
<dbReference type="RefSeq" id="WP_046486755.1">
    <property type="nucleotide sequence ID" value="NZ_LN827929.1"/>
</dbReference>
<keyword evidence="8" id="KW-1185">Reference proteome</keyword>
<dbReference type="PANTHER" id="PTHR30448">
    <property type="entry name" value="RNASE ADAPTER PROTEIN RAPZ"/>
    <property type="match status" value="1"/>
</dbReference>
<dbReference type="SUPFAM" id="SSF52540">
    <property type="entry name" value="P-loop containing nucleoside triphosphate hydrolases"/>
    <property type="match status" value="1"/>
</dbReference>
<feature type="binding site" evidence="4">
    <location>
        <begin position="8"/>
        <end position="15"/>
    </location>
    <ligand>
        <name>ATP</name>
        <dbReference type="ChEBI" id="CHEBI:30616"/>
    </ligand>
</feature>
<evidence type="ECO:0000256" key="2">
    <source>
        <dbReference type="ARBA" id="ARBA00022840"/>
    </source>
</evidence>
<dbReference type="InterPro" id="IPR053930">
    <property type="entry name" value="RapZ-like_N"/>
</dbReference>
<dbReference type="InterPro" id="IPR005337">
    <property type="entry name" value="RapZ-like"/>
</dbReference>
<dbReference type="NCBIfam" id="NF003828">
    <property type="entry name" value="PRK05416.1"/>
    <property type="match status" value="1"/>
</dbReference>
<organism evidence="7 8">
    <name type="scientific">Candidatus Methylopumilus planktonicus</name>
    <dbReference type="NCBI Taxonomy" id="1581557"/>
    <lineage>
        <taxon>Bacteria</taxon>
        <taxon>Pseudomonadati</taxon>
        <taxon>Pseudomonadota</taxon>
        <taxon>Betaproteobacteria</taxon>
        <taxon>Nitrosomonadales</taxon>
        <taxon>Methylophilaceae</taxon>
        <taxon>Candidatus Methylopumilus</taxon>
    </lineage>
</organism>
<dbReference type="HOGENOM" id="CLU_059558_1_1_4"/>
<evidence type="ECO:0000256" key="4">
    <source>
        <dbReference type="HAMAP-Rule" id="MF_00636"/>
    </source>
</evidence>
<protein>
    <submittedName>
        <fullName evidence="7">Uncharacterized protein</fullName>
    </submittedName>
</protein>
<dbReference type="Pfam" id="PF03668">
    <property type="entry name" value="RapZ-like_N"/>
    <property type="match status" value="1"/>
</dbReference>
<dbReference type="STRING" id="1581557.BN1208_0124"/>
<proteinExistence type="inferred from homology"/>
<dbReference type="PIRSF" id="PIRSF005052">
    <property type="entry name" value="P-loopkin"/>
    <property type="match status" value="1"/>
</dbReference>
<dbReference type="GO" id="GO:0005524">
    <property type="term" value="F:ATP binding"/>
    <property type="evidence" value="ECO:0007669"/>
    <property type="project" value="UniProtKB-UniRule"/>
</dbReference>
<keyword evidence="2 4" id="KW-0067">ATP-binding</keyword>
<sequence>MEVIIISGLSGSGKSIALNALEDNNFYCIDNLPVTLLSSISQHLNHEHQDKVAISVDIRSIDIEKLPHVIKEIESLSIKTKLIYLESSTESIVRRFGETRRRHPLANEKLSLDEAIEKERSMLAPLAEIGYKIDTSNMSVNVLKTALSELIQLKEDRLALQLSSFGYKFGIPLDADFIFDVRCLPNPHYESNLKNLTGIDKPVIDFFENFKEVDKMFQDINHFVKEWLSAFKIEQRHSLNIAIGCTGGKHRSVYIANKLFTNFSNPKSQVTIRHRDINH</sequence>
<evidence type="ECO:0000256" key="3">
    <source>
        <dbReference type="ARBA" id="ARBA00023134"/>
    </source>
</evidence>
<gene>
    <name evidence="7" type="primary">yhbJ</name>
    <name evidence="7" type="ORF">BN1208_0124</name>
</gene>
<dbReference type="KEGG" id="mbat:BN1208_0124"/>
<dbReference type="AlphaFoldDB" id="A0A0D6EU53"/>
<evidence type="ECO:0000256" key="1">
    <source>
        <dbReference type="ARBA" id="ARBA00022741"/>
    </source>
</evidence>
<accession>A0A0D6EU53</accession>
<dbReference type="InterPro" id="IPR053931">
    <property type="entry name" value="RapZ_C"/>
</dbReference>
<keyword evidence="3 4" id="KW-0342">GTP-binding</keyword>
<evidence type="ECO:0000259" key="6">
    <source>
        <dbReference type="Pfam" id="PF22740"/>
    </source>
</evidence>
<dbReference type="EMBL" id="LN827929">
    <property type="protein sequence ID" value="CEZ19020.1"/>
    <property type="molecule type" value="Genomic_DNA"/>
</dbReference>